<comment type="cofactor">
    <cofactor evidence="3">
        <name>Zn(2+)</name>
        <dbReference type="ChEBI" id="CHEBI:29105"/>
    </cofactor>
    <text evidence="3">Binds 2 Zn(2+) ions per subunit. One is catalytic and the other provides a structural contribution.</text>
</comment>
<dbReference type="SUPFAM" id="SSF51569">
    <property type="entry name" value="Aldolase"/>
    <property type="match status" value="1"/>
</dbReference>
<evidence type="ECO:0000256" key="3">
    <source>
        <dbReference type="PIRSR" id="PIRSR001359-3"/>
    </source>
</evidence>
<dbReference type="InterPro" id="IPR000771">
    <property type="entry name" value="FBA_II"/>
</dbReference>
<feature type="binding site" evidence="2">
    <location>
        <begin position="235"/>
        <end position="237"/>
    </location>
    <ligand>
        <name>dihydroxyacetone phosphate</name>
        <dbReference type="ChEBI" id="CHEBI:57642"/>
    </ligand>
</feature>
<feature type="non-terminal residue" evidence="4">
    <location>
        <position position="279"/>
    </location>
</feature>
<feature type="binding site" evidence="3">
    <location>
        <position position="198"/>
    </location>
    <ligand>
        <name>Zn(2+)</name>
        <dbReference type="ChEBI" id="CHEBI:29105"/>
        <label>1</label>
        <note>catalytic</note>
    </ligand>
</feature>
<accession>A0A523RTJ8</accession>
<dbReference type="GO" id="GO:0016832">
    <property type="term" value="F:aldehyde-lyase activity"/>
    <property type="evidence" value="ECO:0007669"/>
    <property type="project" value="InterPro"/>
</dbReference>
<dbReference type="InterPro" id="IPR050246">
    <property type="entry name" value="Class_II_FBP_aldolase"/>
</dbReference>
<dbReference type="GO" id="GO:0008270">
    <property type="term" value="F:zinc ion binding"/>
    <property type="evidence" value="ECO:0007669"/>
    <property type="project" value="InterPro"/>
</dbReference>
<dbReference type="GO" id="GO:0005975">
    <property type="term" value="P:carbohydrate metabolic process"/>
    <property type="evidence" value="ECO:0007669"/>
    <property type="project" value="InterPro"/>
</dbReference>
<feature type="binding site" evidence="3">
    <location>
        <position position="234"/>
    </location>
    <ligand>
        <name>Zn(2+)</name>
        <dbReference type="ChEBI" id="CHEBI:29105"/>
        <label>1</label>
        <note>catalytic</note>
    </ligand>
</feature>
<dbReference type="Proteomes" id="UP000316360">
    <property type="component" value="Unassembled WGS sequence"/>
</dbReference>
<feature type="binding site" evidence="2">
    <location>
        <begin position="256"/>
        <end position="259"/>
    </location>
    <ligand>
        <name>dihydroxyacetone phosphate</name>
        <dbReference type="ChEBI" id="CHEBI:57642"/>
    </ligand>
</feature>
<dbReference type="PANTHER" id="PTHR30304:SF0">
    <property type="entry name" value="D-TAGATOSE-1,6-BISPHOSPHATE ALDOLASE SUBUNIT GATY-RELATED"/>
    <property type="match status" value="1"/>
</dbReference>
<dbReference type="PANTHER" id="PTHR30304">
    <property type="entry name" value="D-TAGATOSE-1,6-BISPHOSPHATE ALDOLASE"/>
    <property type="match status" value="1"/>
</dbReference>
<evidence type="ECO:0000256" key="1">
    <source>
        <dbReference type="PIRSR" id="PIRSR001359-1"/>
    </source>
</evidence>
<evidence type="ECO:0000313" key="5">
    <source>
        <dbReference type="Proteomes" id="UP000316360"/>
    </source>
</evidence>
<comment type="caution">
    <text evidence="4">The sequence shown here is derived from an EMBL/GenBank/DDBJ whole genome shotgun (WGS) entry which is preliminary data.</text>
</comment>
<dbReference type="AlphaFoldDB" id="A0A523RTJ8"/>
<keyword evidence="3" id="KW-0862">Zinc</keyword>
<feature type="binding site" evidence="3">
    <location>
        <position position="86"/>
    </location>
    <ligand>
        <name>Zn(2+)</name>
        <dbReference type="ChEBI" id="CHEBI:29105"/>
        <label>1</label>
        <note>catalytic</note>
    </ligand>
</feature>
<feature type="active site" description="Proton donor" evidence="1">
    <location>
        <position position="85"/>
    </location>
</feature>
<name>A0A523RTJ8_UNCAE</name>
<dbReference type="EMBL" id="SOKJ01000314">
    <property type="protein sequence ID" value="TET09102.1"/>
    <property type="molecule type" value="Genomic_DNA"/>
</dbReference>
<evidence type="ECO:0000256" key="2">
    <source>
        <dbReference type="PIRSR" id="PIRSR001359-2"/>
    </source>
</evidence>
<dbReference type="InterPro" id="IPR013785">
    <property type="entry name" value="Aldolase_TIM"/>
</dbReference>
<feature type="binding site" evidence="3">
    <location>
        <position position="147"/>
    </location>
    <ligand>
        <name>Zn(2+)</name>
        <dbReference type="ChEBI" id="CHEBI:29105"/>
        <label>2</label>
    </ligand>
</feature>
<feature type="binding site" evidence="2">
    <location>
        <position position="199"/>
    </location>
    <ligand>
        <name>dihydroxyacetone phosphate</name>
        <dbReference type="ChEBI" id="CHEBI:57642"/>
    </ligand>
</feature>
<evidence type="ECO:0000313" key="4">
    <source>
        <dbReference type="EMBL" id="TET09102.1"/>
    </source>
</evidence>
<keyword evidence="3" id="KW-0479">Metal-binding</keyword>
<organism evidence="4 5">
    <name type="scientific">Aerophobetes bacterium</name>
    <dbReference type="NCBI Taxonomy" id="2030807"/>
    <lineage>
        <taxon>Bacteria</taxon>
        <taxon>Candidatus Aerophobota</taxon>
    </lineage>
</organism>
<proteinExistence type="predicted"/>
<dbReference type="Gene3D" id="3.20.20.70">
    <property type="entry name" value="Aldolase class I"/>
    <property type="match status" value="1"/>
</dbReference>
<feature type="binding site" evidence="3">
    <location>
        <position position="117"/>
    </location>
    <ligand>
        <name>Zn(2+)</name>
        <dbReference type="ChEBI" id="CHEBI:29105"/>
        <label>2</label>
    </ligand>
</feature>
<reference evidence="4 5" key="1">
    <citation type="submission" date="2019-03" db="EMBL/GenBank/DDBJ databases">
        <title>Metabolic potential of uncultured bacteria and archaea associated with petroleum seepage in deep-sea sediments.</title>
        <authorList>
            <person name="Dong X."/>
            <person name="Hubert C."/>
        </authorList>
    </citation>
    <scope>NUCLEOTIDE SEQUENCE [LARGE SCALE GENOMIC DNA]</scope>
    <source>
        <strain evidence="4">E44_bin7</strain>
    </source>
</reference>
<dbReference type="Pfam" id="PF01116">
    <property type="entry name" value="F_bP_aldolase"/>
    <property type="match status" value="1"/>
</dbReference>
<gene>
    <name evidence="4" type="ORF">E3J84_05475</name>
</gene>
<protein>
    <submittedName>
        <fullName evidence="4">Class II fructose-bisphosphate aldolase</fullName>
    </submittedName>
</protein>
<sequence length="279" mass="31103">MIEEKTPLSEIMKQAYRQGILIPAFNVAYIPMMKPIVESLREHRTFGLVGVARPDVEKFGAGSFQEVAEKYYALGERMFTRLHLDHIPVIDEDGEKVDWEHLIQVALDLKYDSVMIDGSRLTLEENISVTRRVVELAHSYDVPVEAELGAVLGHEKGPLPPYEELFSSKKGFTGIREAKRFVEETGVDWLSVAIGNIHGAISGAAKDKKKISARLDIEHLKGLVEATKIPLVLHGGSGIKRSYVMDAVRNGISKINIGTSIRQAYEFSLRNHSHDITTA</sequence>
<dbReference type="PIRSF" id="PIRSF001359">
    <property type="entry name" value="F_bP_aldolase_II"/>
    <property type="match status" value="1"/>
</dbReference>